<dbReference type="EMBL" id="BRPK01000004">
    <property type="protein sequence ID" value="GLB37675.1"/>
    <property type="molecule type" value="Genomic_DNA"/>
</dbReference>
<dbReference type="Pfam" id="PF13532">
    <property type="entry name" value="2OG-FeII_Oxy_2"/>
    <property type="match status" value="1"/>
</dbReference>
<dbReference type="GO" id="GO:0051747">
    <property type="term" value="F:cytosine C-5 DNA demethylase activity"/>
    <property type="evidence" value="ECO:0007669"/>
    <property type="project" value="TreeGrafter"/>
</dbReference>
<evidence type="ECO:0000259" key="3">
    <source>
        <dbReference type="Pfam" id="PF13532"/>
    </source>
</evidence>
<sequence>MERAEQRDSLPDTELPPKQPELDARFIPDNDSGAADPRVLSDSLRGPLVERQPSVEHARYTCPVRCPQSAAVERSMSCTTVSTPRIVNDLCVEPSTQIPTPRQIPISVPTNLVLQEKYAEPDVLMYLLTEKLKHTTLYCAEQNPSLHEFDVFSQNKPPLPALPPLWAQSRQEVCESFDWFRSYQGGVYHVRDHAKGYLLSAFSSSRDLFEHDGRLIISHGGGKAESIHSCQGRSMIQAADDQLAQDKSVRALLTNYRQSRPLVLLIDEKYALFPYDLRAKGVVYAVLGLYTISHVWAEYQPANNPLGRVVRYKFAFQWCEGQGEPWWIPHKTEATAEEAQLLSSRTTTTATILPSPRLPAKIRERKLRDTMPPKPDPIYLTCIACSQKTPKVYELGWACLNPNCNLFWITPEHGYLPLHLNYNRAFLRLSSPYMLPANLRDIRPGTPKSSRDGITTTYPFTRGLHCKNCGRLSCRVNWAYWKCPTPDCPTRVEAVGRLRHAKEFWNEKLPVSFSNHCIHAFSEITKETPKLFRHAHGLGQIQTFILPSGKGRIHHIRTITPEGKRAADMIFREYQEHASLGRLLFRRWPMRAHKCRGPLLTNYFSQNSGEPYQYVGGTDNTVPFSETSSAVMKARDLIQQRIHQALGMRSEFNEVLSAAYMERQKMAFHSDSERGLGPLVAGLSLGAPALMHFRMHHKHQGEDEIERKGILLTIVLRHGDVLVMDGAGVQEHYEHTVVPTNFRIAATARKIDLQPRKVKDVTMALPTKSNPSSGSNTYPVYCTGK</sequence>
<dbReference type="InterPro" id="IPR027450">
    <property type="entry name" value="AlkB-like"/>
</dbReference>
<dbReference type="GO" id="GO:0006307">
    <property type="term" value="P:DNA alkylation repair"/>
    <property type="evidence" value="ECO:0007669"/>
    <property type="project" value="TreeGrafter"/>
</dbReference>
<dbReference type="PANTHER" id="PTHR31573:SF4">
    <property type="entry name" value="FE2OG DIOXYGENASE DOMAIN-CONTAINING PROTEIN"/>
    <property type="match status" value="1"/>
</dbReference>
<proteinExistence type="predicted"/>
<feature type="binding site" evidence="1">
    <location>
        <position position="756"/>
    </location>
    <ligand>
        <name>2-oxoglutarate</name>
        <dbReference type="ChEBI" id="CHEBI:16810"/>
    </ligand>
</feature>
<evidence type="ECO:0000256" key="2">
    <source>
        <dbReference type="SAM" id="MobiDB-lite"/>
    </source>
</evidence>
<dbReference type="OrthoDB" id="2163491at2759"/>
<evidence type="ECO:0000313" key="4">
    <source>
        <dbReference type="EMBL" id="GLB37675.1"/>
    </source>
</evidence>
<feature type="binding site" evidence="1">
    <location>
        <position position="660"/>
    </location>
    <ligand>
        <name>2-oxoglutarate</name>
        <dbReference type="ChEBI" id="CHEBI:16810"/>
    </ligand>
</feature>
<accession>A0A9P3UNB9</accession>
<feature type="binding site" evidence="1">
    <location>
        <position position="669"/>
    </location>
    <ligand>
        <name>2-oxoglutarate</name>
        <dbReference type="ChEBI" id="CHEBI:16810"/>
    </ligand>
</feature>
<comment type="caution">
    <text evidence="4">The sequence shown here is derived from an EMBL/GenBank/DDBJ whole genome shotgun (WGS) entry which is preliminary data.</text>
</comment>
<name>A0A9P3UNB9_LYOSH</name>
<feature type="binding site" evidence="1">
    <location>
        <position position="735"/>
    </location>
    <ligand>
        <name>2-oxoglutarate</name>
        <dbReference type="ChEBI" id="CHEBI:16810"/>
    </ligand>
</feature>
<evidence type="ECO:0000313" key="5">
    <source>
        <dbReference type="Proteomes" id="UP001063166"/>
    </source>
</evidence>
<feature type="region of interest" description="Disordered" evidence="2">
    <location>
        <begin position="1"/>
        <end position="46"/>
    </location>
</feature>
<dbReference type="Gene3D" id="2.60.120.590">
    <property type="entry name" value="Alpha-ketoglutarate-dependent dioxygenase AlkB-like"/>
    <property type="match status" value="1"/>
</dbReference>
<dbReference type="SUPFAM" id="SSF51197">
    <property type="entry name" value="Clavaminate synthase-like"/>
    <property type="match status" value="1"/>
</dbReference>
<gene>
    <name evidence="4" type="ORF">LshimejAT787_0407260</name>
</gene>
<organism evidence="4 5">
    <name type="scientific">Lyophyllum shimeji</name>
    <name type="common">Hon-shimeji</name>
    <name type="synonym">Tricholoma shimeji</name>
    <dbReference type="NCBI Taxonomy" id="47721"/>
    <lineage>
        <taxon>Eukaryota</taxon>
        <taxon>Fungi</taxon>
        <taxon>Dikarya</taxon>
        <taxon>Basidiomycota</taxon>
        <taxon>Agaricomycotina</taxon>
        <taxon>Agaricomycetes</taxon>
        <taxon>Agaricomycetidae</taxon>
        <taxon>Agaricales</taxon>
        <taxon>Tricholomatineae</taxon>
        <taxon>Lyophyllaceae</taxon>
        <taxon>Lyophyllum</taxon>
    </lineage>
</organism>
<dbReference type="GO" id="GO:0008198">
    <property type="term" value="F:ferrous iron binding"/>
    <property type="evidence" value="ECO:0007669"/>
    <property type="project" value="TreeGrafter"/>
</dbReference>
<protein>
    <submittedName>
        <fullName evidence="4">2OG-Fe(II) oxygenase superfamily protein</fullName>
    </submittedName>
</protein>
<dbReference type="InterPro" id="IPR032852">
    <property type="entry name" value="ALKBH2"/>
</dbReference>
<dbReference type="InterPro" id="IPR037151">
    <property type="entry name" value="AlkB-like_sf"/>
</dbReference>
<reference evidence="4" key="1">
    <citation type="submission" date="2022-07" db="EMBL/GenBank/DDBJ databases">
        <title>The genome of Lyophyllum shimeji provides insight into the initial evolution of ectomycorrhizal fungal genome.</title>
        <authorList>
            <person name="Kobayashi Y."/>
            <person name="Shibata T."/>
            <person name="Hirakawa H."/>
            <person name="Shigenobu S."/>
            <person name="Nishiyama T."/>
            <person name="Yamada A."/>
            <person name="Hasebe M."/>
            <person name="Kawaguchi M."/>
        </authorList>
    </citation>
    <scope>NUCLEOTIDE SEQUENCE</scope>
    <source>
        <strain evidence="4">AT787</strain>
    </source>
</reference>
<dbReference type="Proteomes" id="UP001063166">
    <property type="component" value="Unassembled WGS sequence"/>
</dbReference>
<dbReference type="GO" id="GO:0035516">
    <property type="term" value="F:broad specificity oxidative DNA demethylase activity"/>
    <property type="evidence" value="ECO:0007669"/>
    <property type="project" value="TreeGrafter"/>
</dbReference>
<dbReference type="AlphaFoldDB" id="A0A9P3UNB9"/>
<evidence type="ECO:0000256" key="1">
    <source>
        <dbReference type="PIRSR" id="PIRSR632852-1"/>
    </source>
</evidence>
<feature type="compositionally biased region" description="Polar residues" evidence="2">
    <location>
        <begin position="767"/>
        <end position="778"/>
    </location>
</feature>
<dbReference type="PANTHER" id="PTHR31573">
    <property type="entry name" value="ALPHA-KETOGLUTARATE-DEPENDENT DIOXYGENASE ALKB HOMOLOG 2"/>
    <property type="match status" value="1"/>
</dbReference>
<feature type="domain" description="Alpha-ketoglutarate-dependent dioxygenase AlkB-like" evidence="3">
    <location>
        <begin position="605"/>
        <end position="740"/>
    </location>
</feature>
<feature type="compositionally biased region" description="Basic and acidic residues" evidence="2">
    <location>
        <begin position="1"/>
        <end position="10"/>
    </location>
</feature>
<feature type="region of interest" description="Disordered" evidence="2">
    <location>
        <begin position="765"/>
        <end position="785"/>
    </location>
</feature>
<keyword evidence="5" id="KW-1185">Reference proteome</keyword>